<sequence length="53" mass="5729">MSGYLTLKLYTQAAANGNVDTIKLGLVSKIYSASLGVYNLCAMSCLESNDFFK</sequence>
<name>A0A645FN16_9ZZZZ</name>
<reference evidence="1" key="1">
    <citation type="submission" date="2019-08" db="EMBL/GenBank/DDBJ databases">
        <authorList>
            <person name="Kucharzyk K."/>
            <person name="Murdoch R.W."/>
            <person name="Higgins S."/>
            <person name="Loffler F."/>
        </authorList>
    </citation>
    <scope>NUCLEOTIDE SEQUENCE</scope>
</reference>
<comment type="caution">
    <text evidence="1">The sequence shown here is derived from an EMBL/GenBank/DDBJ whole genome shotgun (WGS) entry which is preliminary data.</text>
</comment>
<dbReference type="AlphaFoldDB" id="A0A645FN16"/>
<gene>
    <name evidence="1" type="ORF">SDC9_163153</name>
</gene>
<organism evidence="1">
    <name type="scientific">bioreactor metagenome</name>
    <dbReference type="NCBI Taxonomy" id="1076179"/>
    <lineage>
        <taxon>unclassified sequences</taxon>
        <taxon>metagenomes</taxon>
        <taxon>ecological metagenomes</taxon>
    </lineage>
</organism>
<dbReference type="EMBL" id="VSSQ01062672">
    <property type="protein sequence ID" value="MPN15817.1"/>
    <property type="molecule type" value="Genomic_DNA"/>
</dbReference>
<accession>A0A645FN16</accession>
<proteinExistence type="predicted"/>
<protein>
    <submittedName>
        <fullName evidence="1">Uncharacterized protein</fullName>
    </submittedName>
</protein>
<evidence type="ECO:0000313" key="1">
    <source>
        <dbReference type="EMBL" id="MPN15817.1"/>
    </source>
</evidence>